<accession>A0A2P2K653</accession>
<sequence length="78" mass="8399">MNRLTVAANARISSSMRFSLINNSSTPPFTASTNRSDTRTAFLTASFFAFSDFDLRNGIALLSDFDGKGIGLVTQAES</sequence>
<proteinExistence type="predicted"/>
<name>A0A2P2K653_RHIMU</name>
<organism evidence="1">
    <name type="scientific">Rhizophora mucronata</name>
    <name type="common">Asiatic mangrove</name>
    <dbReference type="NCBI Taxonomy" id="61149"/>
    <lineage>
        <taxon>Eukaryota</taxon>
        <taxon>Viridiplantae</taxon>
        <taxon>Streptophyta</taxon>
        <taxon>Embryophyta</taxon>
        <taxon>Tracheophyta</taxon>
        <taxon>Spermatophyta</taxon>
        <taxon>Magnoliopsida</taxon>
        <taxon>eudicotyledons</taxon>
        <taxon>Gunneridae</taxon>
        <taxon>Pentapetalae</taxon>
        <taxon>rosids</taxon>
        <taxon>fabids</taxon>
        <taxon>Malpighiales</taxon>
        <taxon>Rhizophoraceae</taxon>
        <taxon>Rhizophora</taxon>
    </lineage>
</organism>
<protein>
    <submittedName>
        <fullName evidence="1">Uncharacterized protein</fullName>
    </submittedName>
</protein>
<evidence type="ECO:0000313" key="1">
    <source>
        <dbReference type="EMBL" id="MBX01206.1"/>
    </source>
</evidence>
<dbReference type="AlphaFoldDB" id="A0A2P2K653"/>
<dbReference type="EMBL" id="GGEC01020722">
    <property type="protein sequence ID" value="MBX01206.1"/>
    <property type="molecule type" value="Transcribed_RNA"/>
</dbReference>
<reference evidence="1" key="1">
    <citation type="submission" date="2018-02" db="EMBL/GenBank/DDBJ databases">
        <title>Rhizophora mucronata_Transcriptome.</title>
        <authorList>
            <person name="Meera S.P."/>
            <person name="Sreeshan A."/>
            <person name="Augustine A."/>
        </authorList>
    </citation>
    <scope>NUCLEOTIDE SEQUENCE</scope>
    <source>
        <tissue evidence="1">Leaf</tissue>
    </source>
</reference>